<sequence length="92" mass="10041">MIDLKQDGCKLYGQYCAVAQNGNKVDCDDDENIDGDTDEAGKEAIVNFSSFFGARNGVAEIKVSDGHSLWHVLQRPTGGEFYAPNDAVLDRN</sequence>
<dbReference type="RefSeq" id="WP_238464560.1">
    <property type="nucleotide sequence ID" value="NZ_JAKLJA010000010.1"/>
</dbReference>
<organism evidence="1 2">
    <name type="scientific">Paraburkholderia tagetis</name>
    <dbReference type="NCBI Taxonomy" id="2913261"/>
    <lineage>
        <taxon>Bacteria</taxon>
        <taxon>Pseudomonadati</taxon>
        <taxon>Pseudomonadota</taxon>
        <taxon>Betaproteobacteria</taxon>
        <taxon>Burkholderiales</taxon>
        <taxon>Burkholderiaceae</taxon>
        <taxon>Paraburkholderia</taxon>
    </lineage>
</organism>
<name>A0A9X1RTU0_9BURK</name>
<dbReference type="AlphaFoldDB" id="A0A9X1RTU0"/>
<dbReference type="EMBL" id="JAKLJA010000010">
    <property type="protein sequence ID" value="MCG5074703.1"/>
    <property type="molecule type" value="Genomic_DNA"/>
</dbReference>
<comment type="caution">
    <text evidence="1">The sequence shown here is derived from an EMBL/GenBank/DDBJ whole genome shotgun (WGS) entry which is preliminary data.</text>
</comment>
<protein>
    <submittedName>
        <fullName evidence="1">Uncharacterized protein</fullName>
    </submittedName>
</protein>
<reference evidence="1" key="1">
    <citation type="submission" date="2022-01" db="EMBL/GenBank/DDBJ databases">
        <title>Genome sequence and assembly of Parabukholderia sp. RG36.</title>
        <authorList>
            <person name="Chhetri G."/>
        </authorList>
    </citation>
    <scope>NUCLEOTIDE SEQUENCE</scope>
    <source>
        <strain evidence="1">RG36</strain>
    </source>
</reference>
<accession>A0A9X1RTU0</accession>
<gene>
    <name evidence="1" type="ORF">L5014_15255</name>
</gene>
<evidence type="ECO:0000313" key="1">
    <source>
        <dbReference type="EMBL" id="MCG5074703.1"/>
    </source>
</evidence>
<keyword evidence="2" id="KW-1185">Reference proteome</keyword>
<evidence type="ECO:0000313" key="2">
    <source>
        <dbReference type="Proteomes" id="UP001139308"/>
    </source>
</evidence>
<dbReference type="Proteomes" id="UP001139308">
    <property type="component" value="Unassembled WGS sequence"/>
</dbReference>
<proteinExistence type="predicted"/>